<reference evidence="1" key="1">
    <citation type="submission" date="2020-09" db="EMBL/GenBank/DDBJ databases">
        <title>Whole genome shotgun sequence of Streptomyces xanthophaeus NBRC 12829.</title>
        <authorList>
            <person name="Komaki H."/>
            <person name="Tamura T."/>
        </authorList>
    </citation>
    <scope>NUCLEOTIDE SEQUENCE</scope>
    <source>
        <strain evidence="1">NBRC 12829</strain>
    </source>
</reference>
<evidence type="ECO:0000313" key="1">
    <source>
        <dbReference type="EMBL" id="GHI83262.1"/>
    </source>
</evidence>
<proteinExistence type="predicted"/>
<dbReference type="OrthoDB" id="5244650at2"/>
<dbReference type="InterPro" id="IPR025329">
    <property type="entry name" value="DUF4235"/>
</dbReference>
<dbReference type="Pfam" id="PF14019">
    <property type="entry name" value="DUF4235"/>
    <property type="match status" value="1"/>
</dbReference>
<name>A0A919GSG5_9ACTN</name>
<dbReference type="Proteomes" id="UP000600026">
    <property type="component" value="Unassembled WGS sequence"/>
</dbReference>
<organism evidence="1 2">
    <name type="scientific">Streptomyces xanthophaeus</name>
    <dbReference type="NCBI Taxonomy" id="67385"/>
    <lineage>
        <taxon>Bacteria</taxon>
        <taxon>Bacillati</taxon>
        <taxon>Actinomycetota</taxon>
        <taxon>Actinomycetes</taxon>
        <taxon>Kitasatosporales</taxon>
        <taxon>Streptomycetaceae</taxon>
        <taxon>Streptomyces</taxon>
    </lineage>
</organism>
<accession>A0A919GSG5</accession>
<gene>
    <name evidence="1" type="ORF">Sxan_06260</name>
</gene>
<comment type="caution">
    <text evidence="1">The sequence shown here is derived from an EMBL/GenBank/DDBJ whole genome shotgun (WGS) entry which is preliminary data.</text>
</comment>
<dbReference type="EMBL" id="BNEE01000004">
    <property type="protein sequence ID" value="GHI83262.1"/>
    <property type="molecule type" value="Genomic_DNA"/>
</dbReference>
<dbReference type="RefSeq" id="WP_031137906.1">
    <property type="nucleotide sequence ID" value="NZ_BNEE01000004.1"/>
</dbReference>
<dbReference type="AlphaFoldDB" id="A0A919GSG5"/>
<evidence type="ECO:0000313" key="2">
    <source>
        <dbReference type="Proteomes" id="UP000600026"/>
    </source>
</evidence>
<protein>
    <submittedName>
        <fullName evidence="1">Membrane protein</fullName>
    </submittedName>
</protein>
<sequence>MNKAKLAYRPLGLALGTVSGLAAGLLFKEVWKVVGDEGDAPDAMDEERSWREILLAAALQGAVFALVKAAVDRAGATGVRRLTGTWPA</sequence>
<keyword evidence="2" id="KW-1185">Reference proteome</keyword>